<dbReference type="GO" id="GO:0005886">
    <property type="term" value="C:plasma membrane"/>
    <property type="evidence" value="ECO:0007669"/>
    <property type="project" value="UniProtKB-SubCell"/>
</dbReference>
<sequence>MSRIVNGVAYISLGLKYPQCNLMNIPWSTVLYFFGFGLYTMDIVTDISLFVNYIKNGQYLWGGMTMMFVVTGTLSTQPFSYVWYRDDDEEPKTLQAGLAVHLFGLGTIFRYYHLLKESCRVHRTTANSLTTERTGTEHNLLFGMATDLCMLKMFEAFLESVPQILLQLYIIHDQNEGFFHQCKNINVAYTLMDFRVCLCRSLPHARQKPSVPSRLVYLFYKLFTITSHILSYSLLLTLSVYSMVALTVLWLLMTVWVHFLKTDFCTSKGLEFFYRVIVGFILVFTFFNVKGQDTGLAMTVYYMLYAIINIIAPILSIFLVPELQTRVFLCITCVIGGTTILGFMCLILYYYYLHPRGMQREPDEVDGLDTKAKATRRMRRFLQP</sequence>
<keyword evidence="3" id="KW-1003">Cell membrane</keyword>
<feature type="transmembrane region" description="Helical" evidence="7">
    <location>
        <begin position="215"/>
        <end position="234"/>
    </location>
</feature>
<reference evidence="8 9" key="2">
    <citation type="submission" date="2017-04" db="EMBL/GenBank/DDBJ databases">
        <title>CpG methylation of centromeres and impact of large insertions on vertebrate speciation.</title>
        <authorList>
            <person name="Ichikawa K."/>
            <person name="Yoshimura J."/>
            <person name="Morishita S."/>
        </authorList>
    </citation>
    <scope>NUCLEOTIDE SEQUENCE</scope>
    <source>
        <strain evidence="8 9">HSOK</strain>
    </source>
</reference>
<dbReference type="InterPro" id="IPR018629">
    <property type="entry name" value="XK-rel"/>
</dbReference>
<comment type="similarity">
    <text evidence="2 7">Belongs to the XK family.</text>
</comment>
<dbReference type="AlphaFoldDB" id="A0A3P9I5M5"/>
<evidence type="ECO:0000313" key="8">
    <source>
        <dbReference type="Ensembl" id="ENSORLP00015015331.1"/>
    </source>
</evidence>
<evidence type="ECO:0000256" key="6">
    <source>
        <dbReference type="ARBA" id="ARBA00023136"/>
    </source>
</evidence>
<evidence type="ECO:0000313" key="9">
    <source>
        <dbReference type="Proteomes" id="UP000265200"/>
    </source>
</evidence>
<feature type="transmembrane region" description="Helical" evidence="7">
    <location>
        <begin position="66"/>
        <end position="84"/>
    </location>
</feature>
<feature type="transmembrane region" description="Helical" evidence="7">
    <location>
        <begin position="31"/>
        <end position="54"/>
    </location>
</feature>
<organism evidence="8 9">
    <name type="scientific">Oryzias latipes</name>
    <name type="common">Japanese rice fish</name>
    <name type="synonym">Japanese killifish</name>
    <dbReference type="NCBI Taxonomy" id="8090"/>
    <lineage>
        <taxon>Eukaryota</taxon>
        <taxon>Metazoa</taxon>
        <taxon>Chordata</taxon>
        <taxon>Craniata</taxon>
        <taxon>Vertebrata</taxon>
        <taxon>Euteleostomi</taxon>
        <taxon>Actinopterygii</taxon>
        <taxon>Neopterygii</taxon>
        <taxon>Teleostei</taxon>
        <taxon>Neoteleostei</taxon>
        <taxon>Acanthomorphata</taxon>
        <taxon>Ovalentaria</taxon>
        <taxon>Atherinomorphae</taxon>
        <taxon>Beloniformes</taxon>
        <taxon>Adrianichthyidae</taxon>
        <taxon>Oryziinae</taxon>
        <taxon>Oryzias</taxon>
    </lineage>
</organism>
<dbReference type="Pfam" id="PF09815">
    <property type="entry name" value="XK-related"/>
    <property type="match status" value="1"/>
</dbReference>
<keyword evidence="5 7" id="KW-1133">Transmembrane helix</keyword>
<evidence type="ECO:0000256" key="4">
    <source>
        <dbReference type="ARBA" id="ARBA00022692"/>
    </source>
</evidence>
<feature type="transmembrane region" description="Helical" evidence="7">
    <location>
        <begin position="96"/>
        <end position="113"/>
    </location>
</feature>
<protein>
    <recommendedName>
        <fullName evidence="7">XK-related protein</fullName>
    </recommendedName>
</protein>
<feature type="transmembrane region" description="Helical" evidence="7">
    <location>
        <begin position="272"/>
        <end position="289"/>
    </location>
</feature>
<reference key="1">
    <citation type="journal article" date="2007" name="Nature">
        <title>The medaka draft genome and insights into vertebrate genome evolution.</title>
        <authorList>
            <person name="Kasahara M."/>
            <person name="Naruse K."/>
            <person name="Sasaki S."/>
            <person name="Nakatani Y."/>
            <person name="Qu W."/>
            <person name="Ahsan B."/>
            <person name="Yamada T."/>
            <person name="Nagayasu Y."/>
            <person name="Doi K."/>
            <person name="Kasai Y."/>
            <person name="Jindo T."/>
            <person name="Kobayashi D."/>
            <person name="Shimada A."/>
            <person name="Toyoda A."/>
            <person name="Kuroki Y."/>
            <person name="Fujiyama A."/>
            <person name="Sasaki T."/>
            <person name="Shimizu A."/>
            <person name="Asakawa S."/>
            <person name="Shimizu N."/>
            <person name="Hashimoto S."/>
            <person name="Yang J."/>
            <person name="Lee Y."/>
            <person name="Matsushima K."/>
            <person name="Sugano S."/>
            <person name="Sakaizumi M."/>
            <person name="Narita T."/>
            <person name="Ohishi K."/>
            <person name="Haga S."/>
            <person name="Ohta F."/>
            <person name="Nomoto H."/>
            <person name="Nogata K."/>
            <person name="Morishita T."/>
            <person name="Endo T."/>
            <person name="Shin-I T."/>
            <person name="Takeda H."/>
            <person name="Morishita S."/>
            <person name="Kohara Y."/>
        </authorList>
    </citation>
    <scope>NUCLEOTIDE SEQUENCE [LARGE SCALE GENOMIC DNA]</scope>
    <source>
        <strain>Hd-rR</strain>
    </source>
</reference>
<comment type="subcellular location">
    <subcellularLocation>
        <location evidence="1">Cell membrane</location>
        <topology evidence="1">Multi-pass membrane protein</topology>
    </subcellularLocation>
    <subcellularLocation>
        <location evidence="7">Membrane</location>
        <topology evidence="7">Multi-pass membrane protein</topology>
    </subcellularLocation>
</comment>
<evidence type="ECO:0000256" key="5">
    <source>
        <dbReference type="ARBA" id="ARBA00022989"/>
    </source>
</evidence>
<dbReference type="PANTHER" id="PTHR16024:SF13">
    <property type="entry name" value="XK-RELATED PROTEIN 9"/>
    <property type="match status" value="1"/>
</dbReference>
<evidence type="ECO:0000256" key="3">
    <source>
        <dbReference type="ARBA" id="ARBA00022475"/>
    </source>
</evidence>
<dbReference type="PANTHER" id="PTHR16024">
    <property type="entry name" value="XK-RELATED PROTEIN"/>
    <property type="match status" value="1"/>
</dbReference>
<reference evidence="8" key="4">
    <citation type="submission" date="2025-09" db="UniProtKB">
        <authorList>
            <consortium name="Ensembl"/>
        </authorList>
    </citation>
    <scope>IDENTIFICATION</scope>
    <source>
        <strain evidence="8">HSOK</strain>
    </source>
</reference>
<feature type="transmembrane region" description="Helical" evidence="7">
    <location>
        <begin position="327"/>
        <end position="352"/>
    </location>
</feature>
<evidence type="ECO:0000256" key="2">
    <source>
        <dbReference type="ARBA" id="ARBA00008789"/>
    </source>
</evidence>
<reference evidence="8" key="3">
    <citation type="submission" date="2025-08" db="UniProtKB">
        <authorList>
            <consortium name="Ensembl"/>
        </authorList>
    </citation>
    <scope>IDENTIFICATION</scope>
    <source>
        <strain evidence="8">HSOK</strain>
    </source>
</reference>
<keyword evidence="6 7" id="KW-0472">Membrane</keyword>
<feature type="transmembrane region" description="Helical" evidence="7">
    <location>
        <begin position="301"/>
        <end position="320"/>
    </location>
</feature>
<dbReference type="Proteomes" id="UP000265200">
    <property type="component" value="Chromosome 20"/>
</dbReference>
<dbReference type="Ensembl" id="ENSORLT00015033853.1">
    <property type="protein sequence ID" value="ENSORLP00015015331.1"/>
    <property type="gene ID" value="ENSORLG00015016286.1"/>
</dbReference>
<evidence type="ECO:0000256" key="7">
    <source>
        <dbReference type="RuleBase" id="RU910716"/>
    </source>
</evidence>
<feature type="transmembrane region" description="Helical" evidence="7">
    <location>
        <begin position="240"/>
        <end position="260"/>
    </location>
</feature>
<dbReference type="InterPro" id="IPR050895">
    <property type="entry name" value="XK-related_scramblase"/>
</dbReference>
<name>A0A3P9I5M5_ORYLA</name>
<proteinExistence type="inferred from homology"/>
<evidence type="ECO:0000256" key="1">
    <source>
        <dbReference type="ARBA" id="ARBA00004651"/>
    </source>
</evidence>
<keyword evidence="4 7" id="KW-0812">Transmembrane</keyword>
<accession>A0A3P9I5M5</accession>